<dbReference type="Gene3D" id="1.10.472.10">
    <property type="entry name" value="Cyclin-like"/>
    <property type="match status" value="1"/>
</dbReference>
<dbReference type="GO" id="GO:0005634">
    <property type="term" value="C:nucleus"/>
    <property type="evidence" value="ECO:0007669"/>
    <property type="project" value="TreeGrafter"/>
</dbReference>
<dbReference type="GO" id="GO:0016538">
    <property type="term" value="F:cyclin-dependent protein serine/threonine kinase regulator activity"/>
    <property type="evidence" value="ECO:0007669"/>
    <property type="project" value="TreeGrafter"/>
</dbReference>
<evidence type="ECO:0008006" key="3">
    <source>
        <dbReference type="Google" id="ProtNLM"/>
    </source>
</evidence>
<dbReference type="CDD" id="cd20557">
    <property type="entry name" value="CYCLIN_ScPCL1-like"/>
    <property type="match status" value="1"/>
</dbReference>
<protein>
    <recommendedName>
        <fullName evidence="3">Cyclin N-terminal domain-containing protein</fullName>
    </recommendedName>
</protein>
<evidence type="ECO:0000313" key="1">
    <source>
        <dbReference type="EMBL" id="RKP31854.1"/>
    </source>
</evidence>
<name>A0A4P9ZFP5_9ASCO</name>
<keyword evidence="2" id="KW-1185">Reference proteome</keyword>
<dbReference type="OrthoDB" id="244495at2759"/>
<reference evidence="2" key="1">
    <citation type="journal article" date="2018" name="Nat. Microbiol.">
        <title>Leveraging single-cell genomics to expand the fungal tree of life.</title>
        <authorList>
            <person name="Ahrendt S.R."/>
            <person name="Quandt C.A."/>
            <person name="Ciobanu D."/>
            <person name="Clum A."/>
            <person name="Salamov A."/>
            <person name="Andreopoulos B."/>
            <person name="Cheng J.F."/>
            <person name="Woyke T."/>
            <person name="Pelin A."/>
            <person name="Henrissat B."/>
            <person name="Reynolds N.K."/>
            <person name="Benny G.L."/>
            <person name="Smith M.E."/>
            <person name="James T.Y."/>
            <person name="Grigoriev I.V."/>
        </authorList>
    </citation>
    <scope>NUCLEOTIDE SEQUENCE [LARGE SCALE GENOMIC DNA]</scope>
    <source>
        <strain evidence="2">Baker2002</strain>
    </source>
</reference>
<evidence type="ECO:0000313" key="2">
    <source>
        <dbReference type="Proteomes" id="UP000268321"/>
    </source>
</evidence>
<dbReference type="GO" id="GO:0019901">
    <property type="term" value="F:protein kinase binding"/>
    <property type="evidence" value="ECO:0007669"/>
    <property type="project" value="InterPro"/>
</dbReference>
<dbReference type="PANTHER" id="PTHR15615:SF27">
    <property type="entry name" value="PHO85 CYCLIN CLG1"/>
    <property type="match status" value="1"/>
</dbReference>
<proteinExistence type="predicted"/>
<dbReference type="AlphaFoldDB" id="A0A4P9ZFP5"/>
<dbReference type="InterPro" id="IPR013922">
    <property type="entry name" value="Cyclin_PHO80-like"/>
</dbReference>
<dbReference type="PANTHER" id="PTHR15615">
    <property type="match status" value="1"/>
</dbReference>
<accession>A0A4P9ZFP5</accession>
<dbReference type="Proteomes" id="UP000268321">
    <property type="component" value="Unassembled WGS sequence"/>
</dbReference>
<sequence>MASYYPPIGVSGNRGKPLYGYGPFPPYLGLPNVHHSYLQSYFEPFGANDTKNGVFSSAPSYNDIRSIKKEVPALEAPVGASEVSGGITSVMEYEPSTMACFLSWFAFSMLKQYRKATAEFELAILSILHATRLPKLTIVIALEYMNQRFASQVATPLSDNIVFMRIVISLILANKFNDDNTFTNLSWSGATGLLTKAINREEAAWLKAVNWNLSVVPFRTTIKWLDECWNTWLNQYSPKVSPYAPYPPKFIANYASAYTPSSPLRDYNYSQTSIASSPLAPSSKSNSNYINSEWQTTFNWGYGYANAYLQPLIWAHKSSSHFGPETSTFGYGVQNTYYNCMASC</sequence>
<dbReference type="EMBL" id="ML004436">
    <property type="protein sequence ID" value="RKP31854.1"/>
    <property type="molecule type" value="Genomic_DNA"/>
</dbReference>
<gene>
    <name evidence="1" type="ORF">METBISCDRAFT_21956</name>
</gene>
<organism evidence="1 2">
    <name type="scientific">Metschnikowia bicuspidata</name>
    <dbReference type="NCBI Taxonomy" id="27322"/>
    <lineage>
        <taxon>Eukaryota</taxon>
        <taxon>Fungi</taxon>
        <taxon>Dikarya</taxon>
        <taxon>Ascomycota</taxon>
        <taxon>Saccharomycotina</taxon>
        <taxon>Pichiomycetes</taxon>
        <taxon>Metschnikowiaceae</taxon>
        <taxon>Metschnikowia</taxon>
    </lineage>
</organism>
<dbReference type="GO" id="GO:0000307">
    <property type="term" value="C:cyclin-dependent protein kinase holoenzyme complex"/>
    <property type="evidence" value="ECO:0007669"/>
    <property type="project" value="UniProtKB-ARBA"/>
</dbReference>